<name>A0AAN6JNE0_9BASI</name>
<evidence type="ECO:0000313" key="3">
    <source>
        <dbReference type="Proteomes" id="UP001176517"/>
    </source>
</evidence>
<dbReference type="AlphaFoldDB" id="A0AAN6JNE0"/>
<evidence type="ECO:0000313" key="2">
    <source>
        <dbReference type="EMBL" id="KAK0542344.1"/>
    </source>
</evidence>
<keyword evidence="3" id="KW-1185">Reference proteome</keyword>
<gene>
    <name evidence="2" type="ORF">OC846_006766</name>
</gene>
<organism evidence="2 3">
    <name type="scientific">Tilletia horrida</name>
    <dbReference type="NCBI Taxonomy" id="155126"/>
    <lineage>
        <taxon>Eukaryota</taxon>
        <taxon>Fungi</taxon>
        <taxon>Dikarya</taxon>
        <taxon>Basidiomycota</taxon>
        <taxon>Ustilaginomycotina</taxon>
        <taxon>Exobasidiomycetes</taxon>
        <taxon>Tilletiales</taxon>
        <taxon>Tilletiaceae</taxon>
        <taxon>Tilletia</taxon>
    </lineage>
</organism>
<evidence type="ECO:0000256" key="1">
    <source>
        <dbReference type="SAM" id="MobiDB-lite"/>
    </source>
</evidence>
<comment type="caution">
    <text evidence="2">The sequence shown here is derived from an EMBL/GenBank/DDBJ whole genome shotgun (WGS) entry which is preliminary data.</text>
</comment>
<feature type="compositionally biased region" description="Polar residues" evidence="1">
    <location>
        <begin position="58"/>
        <end position="68"/>
    </location>
</feature>
<reference evidence="2" key="1">
    <citation type="journal article" date="2023" name="PhytoFront">
        <title>Draft Genome Resources of Seven Strains of Tilletia horrida, Causal Agent of Kernel Smut of Rice.</title>
        <authorList>
            <person name="Khanal S."/>
            <person name="Antony Babu S."/>
            <person name="Zhou X.G."/>
        </authorList>
    </citation>
    <scope>NUCLEOTIDE SEQUENCE</scope>
    <source>
        <strain evidence="2">TX6</strain>
    </source>
</reference>
<dbReference type="Proteomes" id="UP001176517">
    <property type="component" value="Unassembled WGS sequence"/>
</dbReference>
<dbReference type="EMBL" id="JAPDMZ010000548">
    <property type="protein sequence ID" value="KAK0542344.1"/>
    <property type="molecule type" value="Genomic_DNA"/>
</dbReference>
<accession>A0AAN6JNE0</accession>
<sequence>MAFERSSVNALAMEVVPGESTARLAILFELIKRTGKTVMLEHKSGLVLDCAPGQNQPMLAGKNESNQKVRVAPLDESGCKSDM</sequence>
<proteinExistence type="predicted"/>
<feature type="region of interest" description="Disordered" evidence="1">
    <location>
        <begin position="58"/>
        <end position="83"/>
    </location>
</feature>
<protein>
    <submittedName>
        <fullName evidence="2">Uncharacterized protein</fullName>
    </submittedName>
</protein>